<dbReference type="SUPFAM" id="SSF54373">
    <property type="entry name" value="FAD-linked reductases, C-terminal domain"/>
    <property type="match status" value="1"/>
</dbReference>
<proteinExistence type="inferred from homology"/>
<dbReference type="InterPro" id="IPR000172">
    <property type="entry name" value="GMC_OxRdtase_N"/>
</dbReference>
<comment type="similarity">
    <text evidence="1">Belongs to the GMC oxidoreductase family.</text>
</comment>
<dbReference type="InterPro" id="IPR036188">
    <property type="entry name" value="FAD/NAD-bd_sf"/>
</dbReference>
<dbReference type="Pfam" id="PF05199">
    <property type="entry name" value="GMC_oxred_C"/>
    <property type="match status" value="1"/>
</dbReference>
<evidence type="ECO:0000256" key="1">
    <source>
        <dbReference type="ARBA" id="ARBA00010790"/>
    </source>
</evidence>
<dbReference type="KEGG" id="apln:108736216"/>
<accession>A0A1W4WJG2</accession>
<keyword evidence="3" id="KW-1185">Reference proteome</keyword>
<sequence length="614" mass="67658">MACNCTNPFYGLPLQNGTCNAASSVMFMTLVNTLLRDDCAISDVCGRITPTLQPDNEYDFIVIGGGGAGPVLAGRLTENPHWKVLLLEQGNDEPVGSQVPSFAYNFLANNETTIYYPTEPQKNACHENENSECRYVRAKILGGCGVVNGMTYMRGVPNDYDHWAKLGNTGWSYKDVLPYFRKSEDNGNIGVYTSTEFHGIGGPISVERFPSAPDISHDILKAARSIGYKTPSDLNADVTEGFTISQTMSKNGTRDSTARAYLRPARFRPNLHIMLNSTATKIHFIKENGSSVARSVEFYYKGQRYNVNVKKEVIVTGGTIGSPQLLLLSGIGPKADLEDVNVDVVHDLPGVGQNFQNHVSLFIQFNLKKVRDTNLLNLESLKEYLLLQKGPLSSTGIAQLGSRISSSENRNKNWPDIQIYFSGYSANCTYDCGTPGLPANPKQPNGTRRITFQVTLVRPKSKGYIKLRSNDPVVKPIIQPNYLEKDYDVKAIISGIRTVIKMGTVHDLKQKYGSELVQGRYGNCSTLHKFGTDDFWECAIKYSTYPENHLTGTCKMGPQTDNLAVVNPQLKVYGTSNVRVADASAFPNIVAANIFATVVVVAEKAADYIKNDWS</sequence>
<name>A0A1W4WJG2_AGRPL</name>
<reference evidence="4" key="1">
    <citation type="submission" date="2025-08" db="UniProtKB">
        <authorList>
            <consortium name="RefSeq"/>
        </authorList>
    </citation>
    <scope>IDENTIFICATION</scope>
    <source>
        <tissue evidence="4">Entire body</tissue>
    </source>
</reference>
<evidence type="ECO:0000313" key="4">
    <source>
        <dbReference type="RefSeq" id="XP_018324064.1"/>
    </source>
</evidence>
<dbReference type="Pfam" id="PF00732">
    <property type="entry name" value="GMC_oxred_N"/>
    <property type="match status" value="1"/>
</dbReference>
<dbReference type="PANTHER" id="PTHR11552">
    <property type="entry name" value="GLUCOSE-METHANOL-CHOLINE GMC OXIDOREDUCTASE"/>
    <property type="match status" value="1"/>
</dbReference>
<dbReference type="InterPro" id="IPR007867">
    <property type="entry name" value="GMC_OxRtase_C"/>
</dbReference>
<dbReference type="Gene3D" id="3.30.560.10">
    <property type="entry name" value="Glucose Oxidase, domain 3"/>
    <property type="match status" value="1"/>
</dbReference>
<protein>
    <submittedName>
        <fullName evidence="4">Glucose dehydrogenase [FAD, quinone]</fullName>
    </submittedName>
</protein>
<dbReference type="GO" id="GO:0050660">
    <property type="term" value="F:flavin adenine dinucleotide binding"/>
    <property type="evidence" value="ECO:0007669"/>
    <property type="project" value="InterPro"/>
</dbReference>
<dbReference type="OrthoDB" id="269227at2759"/>
<dbReference type="PIRSF" id="PIRSF000137">
    <property type="entry name" value="Alcohol_oxidase"/>
    <property type="match status" value="1"/>
</dbReference>
<dbReference type="PROSITE" id="PS00624">
    <property type="entry name" value="GMC_OXRED_2"/>
    <property type="match status" value="1"/>
</dbReference>
<dbReference type="GeneID" id="108736216"/>
<dbReference type="SUPFAM" id="SSF51905">
    <property type="entry name" value="FAD/NAD(P)-binding domain"/>
    <property type="match status" value="1"/>
</dbReference>
<dbReference type="STRING" id="224129.A0A1W4WJG2"/>
<dbReference type="Proteomes" id="UP000192223">
    <property type="component" value="Unplaced"/>
</dbReference>
<dbReference type="RefSeq" id="XP_018324064.1">
    <property type="nucleotide sequence ID" value="XM_018468562.1"/>
</dbReference>
<feature type="domain" description="Glucose-methanol-choline oxidoreductase N-terminal" evidence="2">
    <location>
        <begin position="318"/>
        <end position="332"/>
    </location>
</feature>
<dbReference type="PANTHER" id="PTHR11552:SF217">
    <property type="entry name" value="GLUCOSE DEHYDROGENASE [FAD, QUINONE]"/>
    <property type="match status" value="1"/>
</dbReference>
<dbReference type="InParanoid" id="A0A1W4WJG2"/>
<dbReference type="AlphaFoldDB" id="A0A1W4WJG2"/>
<evidence type="ECO:0000259" key="2">
    <source>
        <dbReference type="PROSITE" id="PS00624"/>
    </source>
</evidence>
<dbReference type="InterPro" id="IPR012132">
    <property type="entry name" value="GMC_OxRdtase"/>
</dbReference>
<organism evidence="3 4">
    <name type="scientific">Agrilus planipennis</name>
    <name type="common">Emerald ash borer</name>
    <name type="synonym">Agrilus marcopoli</name>
    <dbReference type="NCBI Taxonomy" id="224129"/>
    <lineage>
        <taxon>Eukaryota</taxon>
        <taxon>Metazoa</taxon>
        <taxon>Ecdysozoa</taxon>
        <taxon>Arthropoda</taxon>
        <taxon>Hexapoda</taxon>
        <taxon>Insecta</taxon>
        <taxon>Pterygota</taxon>
        <taxon>Neoptera</taxon>
        <taxon>Endopterygota</taxon>
        <taxon>Coleoptera</taxon>
        <taxon>Polyphaga</taxon>
        <taxon>Elateriformia</taxon>
        <taxon>Buprestoidea</taxon>
        <taxon>Buprestidae</taxon>
        <taxon>Agrilinae</taxon>
        <taxon>Agrilus</taxon>
    </lineage>
</organism>
<evidence type="ECO:0000313" key="3">
    <source>
        <dbReference type="Proteomes" id="UP000192223"/>
    </source>
</evidence>
<dbReference type="Gene3D" id="3.50.50.60">
    <property type="entry name" value="FAD/NAD(P)-binding domain"/>
    <property type="match status" value="1"/>
</dbReference>
<gene>
    <name evidence="4" type="primary">LOC108736216</name>
</gene>
<dbReference type="GO" id="GO:0016614">
    <property type="term" value="F:oxidoreductase activity, acting on CH-OH group of donors"/>
    <property type="evidence" value="ECO:0007669"/>
    <property type="project" value="InterPro"/>
</dbReference>